<dbReference type="EMBL" id="CAMPGE010012897">
    <property type="protein sequence ID" value="CAI2371651.1"/>
    <property type="molecule type" value="Genomic_DNA"/>
</dbReference>
<accession>A0AAD1XGS5</accession>
<reference evidence="1" key="1">
    <citation type="submission" date="2023-07" db="EMBL/GenBank/DDBJ databases">
        <authorList>
            <consortium name="AG Swart"/>
            <person name="Singh M."/>
            <person name="Singh A."/>
            <person name="Seah K."/>
            <person name="Emmerich C."/>
        </authorList>
    </citation>
    <scope>NUCLEOTIDE SEQUENCE</scope>
    <source>
        <strain evidence="1">DP1</strain>
    </source>
</reference>
<dbReference type="Proteomes" id="UP001295684">
    <property type="component" value="Unassembled WGS sequence"/>
</dbReference>
<name>A0AAD1XGS5_EUPCR</name>
<dbReference type="AlphaFoldDB" id="A0AAD1XGS5"/>
<comment type="caution">
    <text evidence="1">The sequence shown here is derived from an EMBL/GenBank/DDBJ whole genome shotgun (WGS) entry which is preliminary data.</text>
</comment>
<proteinExistence type="predicted"/>
<evidence type="ECO:0000313" key="2">
    <source>
        <dbReference type="Proteomes" id="UP001295684"/>
    </source>
</evidence>
<evidence type="ECO:0000313" key="1">
    <source>
        <dbReference type="EMBL" id="CAI2371651.1"/>
    </source>
</evidence>
<gene>
    <name evidence="1" type="ORF">ECRASSUSDP1_LOCUS12976</name>
</gene>
<keyword evidence="2" id="KW-1185">Reference proteome</keyword>
<sequence>MVSSIISNCNSSQGNLESTLSEYRKHKVREAILYDNLHKSMQIVDQLDNFPIKSKGIQGMSRIYNHIRDKITDDTQDMAEVVYQYRHR</sequence>
<protein>
    <submittedName>
        <fullName evidence="1">Uncharacterized protein</fullName>
    </submittedName>
</protein>
<organism evidence="1 2">
    <name type="scientific">Euplotes crassus</name>
    <dbReference type="NCBI Taxonomy" id="5936"/>
    <lineage>
        <taxon>Eukaryota</taxon>
        <taxon>Sar</taxon>
        <taxon>Alveolata</taxon>
        <taxon>Ciliophora</taxon>
        <taxon>Intramacronucleata</taxon>
        <taxon>Spirotrichea</taxon>
        <taxon>Hypotrichia</taxon>
        <taxon>Euplotida</taxon>
        <taxon>Euplotidae</taxon>
        <taxon>Moneuplotes</taxon>
    </lineage>
</organism>